<name>A0A8J7R316_9HYPH</name>
<comment type="caution">
    <text evidence="2">The sequence shown here is derived from an EMBL/GenBank/DDBJ whole genome shotgun (WGS) entry which is preliminary data.</text>
</comment>
<dbReference type="Gene3D" id="3.30.1540.10">
    <property type="entry name" value="formyl-coa transferase, domain 3"/>
    <property type="match status" value="1"/>
</dbReference>
<dbReference type="InterPro" id="IPR050483">
    <property type="entry name" value="CoA-transferase_III_domain"/>
</dbReference>
<dbReference type="InterPro" id="IPR003673">
    <property type="entry name" value="CoA-Trfase_fam_III"/>
</dbReference>
<dbReference type="Pfam" id="PF02515">
    <property type="entry name" value="CoA_transf_3"/>
    <property type="match status" value="1"/>
</dbReference>
<protein>
    <submittedName>
        <fullName evidence="2">CoA transferase</fullName>
    </submittedName>
</protein>
<dbReference type="InterPro" id="IPR044855">
    <property type="entry name" value="CoA-Trfase_III_dom3_sf"/>
</dbReference>
<gene>
    <name evidence="2" type="ORF">J5Y06_15065</name>
</gene>
<proteinExistence type="predicted"/>
<dbReference type="GO" id="GO:0008410">
    <property type="term" value="F:CoA-transferase activity"/>
    <property type="evidence" value="ECO:0007669"/>
    <property type="project" value="TreeGrafter"/>
</dbReference>
<dbReference type="PANTHER" id="PTHR48207">
    <property type="entry name" value="SUCCINATE--HYDROXYMETHYLGLUTARATE COA-TRANSFERASE"/>
    <property type="match status" value="1"/>
</dbReference>
<keyword evidence="3" id="KW-1185">Reference proteome</keyword>
<accession>A0A8J7R316</accession>
<dbReference type="Proteomes" id="UP000666240">
    <property type="component" value="Unassembled WGS sequence"/>
</dbReference>
<keyword evidence="1 2" id="KW-0808">Transferase</keyword>
<dbReference type="AlphaFoldDB" id="A0A8J7R316"/>
<evidence type="ECO:0000313" key="2">
    <source>
        <dbReference type="EMBL" id="MBP0439978.1"/>
    </source>
</evidence>
<reference evidence="2" key="1">
    <citation type="submission" date="2021-03" db="EMBL/GenBank/DDBJ databases">
        <title>Genome sequencing and assembly of Tianweitania sediminis.</title>
        <authorList>
            <person name="Chhetri G."/>
        </authorList>
    </citation>
    <scope>NUCLEOTIDE SEQUENCE</scope>
    <source>
        <strain evidence="2">Z8</strain>
    </source>
</reference>
<dbReference type="RefSeq" id="WP_209336020.1">
    <property type="nucleotide sequence ID" value="NZ_JAGIYY010000005.1"/>
</dbReference>
<dbReference type="SUPFAM" id="SSF89796">
    <property type="entry name" value="CoA-transferase family III (CaiB/BaiF)"/>
    <property type="match status" value="1"/>
</dbReference>
<dbReference type="EMBL" id="JAGIYY010000005">
    <property type="protein sequence ID" value="MBP0439978.1"/>
    <property type="molecule type" value="Genomic_DNA"/>
</dbReference>
<evidence type="ECO:0000313" key="3">
    <source>
        <dbReference type="Proteomes" id="UP000666240"/>
    </source>
</evidence>
<organism evidence="2 3">
    <name type="scientific">Tianweitania sediminis</name>
    <dbReference type="NCBI Taxonomy" id="1502156"/>
    <lineage>
        <taxon>Bacteria</taxon>
        <taxon>Pseudomonadati</taxon>
        <taxon>Pseudomonadota</taxon>
        <taxon>Alphaproteobacteria</taxon>
        <taxon>Hyphomicrobiales</taxon>
        <taxon>Phyllobacteriaceae</taxon>
        <taxon>Tianweitania</taxon>
    </lineage>
</organism>
<sequence>MSLTGTRVVDFTRIISGPFCTQLLADLGADVIKIETAAGDPLREQGKKVEGLSWYYAGYNRNKRSIAIDLRHPDGHEILADMIASSDVVVENFRPGVMAAMGFSDERLRKLNPRLVVCHISGFGSSGPYSHRPAFDFIAQALSGFMSVNGNADDLPLRSGLPVSDLVAGLYGALGVTAALAGLREDRAFRSLDISLTDGLVSLLSYMAADTLATGEPPQRSGNDHPLVAPYGLFRTADKPIAIAPSNDAIYARLLNAIGRDDLATDPRFDTNEKRMADREAIRLEIEPVLMTASAEEWIERLNEGGVPAGPVLTIPEMFDDPQIRHREMVLPVPHGPHGTVRMLGFPIKSTPGSCEMRRPAPALGQHGDEVLGELGYDRDRIDTLRAKGALR</sequence>
<evidence type="ECO:0000256" key="1">
    <source>
        <dbReference type="ARBA" id="ARBA00022679"/>
    </source>
</evidence>
<dbReference type="PANTHER" id="PTHR48207:SF3">
    <property type="entry name" value="SUCCINATE--HYDROXYMETHYLGLUTARATE COA-TRANSFERASE"/>
    <property type="match status" value="1"/>
</dbReference>
<dbReference type="Gene3D" id="3.40.50.10540">
    <property type="entry name" value="Crotonobetainyl-coa:carnitine coa-transferase, domain 1"/>
    <property type="match status" value="1"/>
</dbReference>
<dbReference type="InterPro" id="IPR023606">
    <property type="entry name" value="CoA-Trfase_III_dom_1_sf"/>
</dbReference>